<comment type="caution">
    <text evidence="3">The sequence shown here is derived from an EMBL/GenBank/DDBJ whole genome shotgun (WGS) entry which is preliminary data.</text>
</comment>
<proteinExistence type="predicted"/>
<dbReference type="Proteomes" id="UP000298017">
    <property type="component" value="Unassembled WGS sequence"/>
</dbReference>
<keyword evidence="2" id="KW-1133">Transmembrane helix</keyword>
<dbReference type="AlphaFoldDB" id="A0AAX2SG51"/>
<evidence type="ECO:0000313" key="3">
    <source>
        <dbReference type="EMBL" id="TFI02383.1"/>
    </source>
</evidence>
<feature type="region of interest" description="Disordered" evidence="1">
    <location>
        <begin position="1"/>
        <end position="31"/>
    </location>
</feature>
<dbReference type="EMBL" id="SPNK01000003">
    <property type="protein sequence ID" value="TFI02383.1"/>
    <property type="molecule type" value="Genomic_DNA"/>
</dbReference>
<reference evidence="3 4" key="1">
    <citation type="submission" date="2019-03" db="EMBL/GenBank/DDBJ databases">
        <title>Genome Sequencing and Assembly of Various Microbes Isolated from Alder Root Nodule.</title>
        <authorList>
            <person name="Swanson E."/>
            <person name="Sevigny J.L."/>
            <person name="Pesce C."/>
            <person name="Davis I."/>
            <person name="Kleiner V."/>
            <person name="Tisa L."/>
        </authorList>
    </citation>
    <scope>NUCLEOTIDE SEQUENCE [LARGE SCALE GENOMIC DNA]</scope>
    <source>
        <strain evidence="3 4">4R-31</strain>
    </source>
</reference>
<keyword evidence="2" id="KW-0812">Transmembrane</keyword>
<evidence type="ECO:0000313" key="4">
    <source>
        <dbReference type="Proteomes" id="UP000298017"/>
    </source>
</evidence>
<gene>
    <name evidence="3" type="ORF">E4P33_04670</name>
</gene>
<keyword evidence="2" id="KW-0472">Membrane</keyword>
<keyword evidence="4" id="KW-1185">Reference proteome</keyword>
<name>A0AAX2SG51_KOCRH</name>
<organism evidence="3 4">
    <name type="scientific">Kocuria rhizophila</name>
    <dbReference type="NCBI Taxonomy" id="72000"/>
    <lineage>
        <taxon>Bacteria</taxon>
        <taxon>Bacillati</taxon>
        <taxon>Actinomycetota</taxon>
        <taxon>Actinomycetes</taxon>
        <taxon>Micrococcales</taxon>
        <taxon>Micrococcaceae</taxon>
        <taxon>Kocuria</taxon>
    </lineage>
</organism>
<sequence>MTRAQKARKHGEAAGAAPAGSTSTQGASVRPVSVHEMRDGQLAADPTKGSSAGILVGVAFFVGIALWLYYHLLVLQGVSGNLAGGVTAPELMPGGFDSQHIAAFARGLGAEGIASYEGVHATTGLFTPLLLSLGWLLFTGLNTPQRARKWLYWSVVLAYAVVFLAGNAALDAAVAHPEDSGAVALASGLVVTRWVLFALLLLIAVLVSISVVRRKINAFSEGELPGQRPRG</sequence>
<protein>
    <submittedName>
        <fullName evidence="3">Uncharacterized protein</fullName>
    </submittedName>
</protein>
<evidence type="ECO:0000256" key="1">
    <source>
        <dbReference type="SAM" id="MobiDB-lite"/>
    </source>
</evidence>
<feature type="transmembrane region" description="Helical" evidence="2">
    <location>
        <begin position="52"/>
        <end position="70"/>
    </location>
</feature>
<feature type="compositionally biased region" description="Low complexity" evidence="1">
    <location>
        <begin position="13"/>
        <end position="28"/>
    </location>
</feature>
<accession>A0AAX2SG51</accession>
<evidence type="ECO:0000256" key="2">
    <source>
        <dbReference type="SAM" id="Phobius"/>
    </source>
</evidence>
<feature type="transmembrane region" description="Helical" evidence="2">
    <location>
        <begin position="150"/>
        <end position="170"/>
    </location>
</feature>
<feature type="transmembrane region" description="Helical" evidence="2">
    <location>
        <begin position="118"/>
        <end position="138"/>
    </location>
</feature>
<dbReference type="RefSeq" id="WP_135010437.1">
    <property type="nucleotide sequence ID" value="NZ_SPNL01000004.1"/>
</dbReference>
<feature type="transmembrane region" description="Helical" evidence="2">
    <location>
        <begin position="190"/>
        <end position="212"/>
    </location>
</feature>